<name>A0AAE3NV89_9RHOB</name>
<comment type="caution">
    <text evidence="1">The sequence shown here is derived from an EMBL/GenBank/DDBJ whole genome shotgun (WGS) entry which is preliminary data.</text>
</comment>
<keyword evidence="2" id="KW-1185">Reference proteome</keyword>
<evidence type="ECO:0000313" key="1">
    <source>
        <dbReference type="EMBL" id="MDF0602656.1"/>
    </source>
</evidence>
<dbReference type="AlphaFoldDB" id="A0AAE3NV89"/>
<dbReference type="EMBL" id="JARGYC010000057">
    <property type="protein sequence ID" value="MDF0602656.1"/>
    <property type="molecule type" value="Genomic_DNA"/>
</dbReference>
<evidence type="ECO:0008006" key="3">
    <source>
        <dbReference type="Google" id="ProtNLM"/>
    </source>
</evidence>
<accession>A0AAE3NV89</accession>
<protein>
    <recommendedName>
        <fullName evidence="3">DUF3052 domain-containing protein</fullName>
    </recommendedName>
</protein>
<dbReference type="RefSeq" id="WP_275568782.1">
    <property type="nucleotide sequence ID" value="NZ_JARGYC010000057.1"/>
</dbReference>
<dbReference type="Proteomes" id="UP001220964">
    <property type="component" value="Unassembled WGS sequence"/>
</dbReference>
<sequence length="134" mass="14336">MATAAGYSGTPLPKKLGFKPGWSVLVHGAPPDYADLLAGADDVAFLHDTEAEGVEAVHLFLRAPEDLDHVPGLLARLVPGGMLWLSWAKKSSKLHAGITEDDLRAAVLPLGWVDVKVCAVDADWSGLKFLKRRA</sequence>
<evidence type="ECO:0000313" key="2">
    <source>
        <dbReference type="Proteomes" id="UP001220964"/>
    </source>
</evidence>
<reference evidence="1" key="1">
    <citation type="submission" date="2023-03" db="EMBL/GenBank/DDBJ databases">
        <title>Multiphase analysis and comparison of six strains from genera Psychromarinibacter, Lutimaribacter, and Maritimibacter, including a novel species: Psychromarinibacter sediminicola sp. nov.</title>
        <authorList>
            <person name="Wang Y.-H."/>
            <person name="Ye M.-Q."/>
            <person name="Du Z.-J."/>
        </authorList>
    </citation>
    <scope>NUCLEOTIDE SEQUENCE</scope>
    <source>
        <strain evidence="1">C21-152</strain>
    </source>
</reference>
<gene>
    <name evidence="1" type="ORF">P1J78_18105</name>
</gene>
<proteinExistence type="predicted"/>
<organism evidence="1 2">
    <name type="scientific">Psychromarinibacter sediminicola</name>
    <dbReference type="NCBI Taxonomy" id="3033385"/>
    <lineage>
        <taxon>Bacteria</taxon>
        <taxon>Pseudomonadati</taxon>
        <taxon>Pseudomonadota</taxon>
        <taxon>Alphaproteobacteria</taxon>
        <taxon>Rhodobacterales</taxon>
        <taxon>Paracoccaceae</taxon>
        <taxon>Psychromarinibacter</taxon>
    </lineage>
</organism>